<reference evidence="2" key="2">
    <citation type="journal article" date="2018" name="Nat. Commun.">
        <title>AID/APOBEC-like cytidine deaminases are ancient innate immune mediators in invertebrates.</title>
        <authorList>
            <person name="Liu M.-C."/>
            <person name="Liao W.-Y."/>
            <person name="Buckley K.M."/>
            <person name="Yang S.Y."/>
            <person name="Rast J.P."/>
            <person name="Fugmann S.D."/>
        </authorList>
    </citation>
    <scope>NUCLEOTIDE SEQUENCE</scope>
    <source>
        <strain evidence="2">Sp111</strain>
        <tissue evidence="2">Coelomocytes</tissue>
    </source>
</reference>
<reference evidence="1" key="1">
    <citation type="submission" date="2016-11" db="EMBL/GenBank/DDBJ databases">
        <title>AID-like deaminases in the genomes of invertebrates.</title>
        <authorList>
            <person name="Liu M.C."/>
            <person name="Liao W.-Y."/>
            <person name="Fugmann S.D."/>
        </authorList>
    </citation>
    <scope>NUCLEOTIDE SEQUENCE</scope>
    <source>
        <tissue evidence="1">Coelomocytes</tissue>
    </source>
</reference>
<protein>
    <submittedName>
        <fullName evidence="1">AID-like cytidine deaminase 9</fullName>
    </submittedName>
    <submittedName>
        <fullName evidence="2">AID-like deaminase 9</fullName>
    </submittedName>
</protein>
<dbReference type="GO" id="GO:0016787">
    <property type="term" value="F:hydrolase activity"/>
    <property type="evidence" value="ECO:0007669"/>
    <property type="project" value="InterPro"/>
</dbReference>
<dbReference type="EMBL" id="MH106902">
    <property type="protein sequence ID" value="AWK77797.1"/>
    <property type="molecule type" value="Genomic_DNA"/>
</dbReference>
<dbReference type="AlphaFoldDB" id="A0A2H4MCL7"/>
<sequence>MAFYEATTVEEYFKLLYLTFNDEFMMRSPGRKQFAAFSLDMAGLYSERPILRGPPFGGGGFLSWDFAVATSNREPNGSIQHAEQRVLCHLISNLEDLVHLNDHAQHSLYLFTYFSPCEDCLVFIDQLLDGLRTKLPKMKIYLGYVEMYVEREDRKLASSADQSMKNVEAVYALERLFPNFHVMEIPNVVNRNGSFSKLHIES</sequence>
<dbReference type="EMBL" id="KY241385">
    <property type="protein sequence ID" value="ATI08950.1"/>
    <property type="molecule type" value="mRNA"/>
</dbReference>
<accession>A0A2H4MCL7</accession>
<proteinExistence type="evidence at transcript level"/>
<dbReference type="InterPro" id="IPR016192">
    <property type="entry name" value="APOBEC/CMP_deaminase_Zn-bd"/>
</dbReference>
<dbReference type="GO" id="GO:0008270">
    <property type="term" value="F:zinc ion binding"/>
    <property type="evidence" value="ECO:0007669"/>
    <property type="project" value="InterPro"/>
</dbReference>
<organism evidence="1">
    <name type="scientific">Strongylocentrotus purpuratus</name>
    <name type="common">Purple sea urchin</name>
    <dbReference type="NCBI Taxonomy" id="7668"/>
    <lineage>
        <taxon>Eukaryota</taxon>
        <taxon>Metazoa</taxon>
        <taxon>Echinodermata</taxon>
        <taxon>Eleutherozoa</taxon>
        <taxon>Echinozoa</taxon>
        <taxon>Echinoidea</taxon>
        <taxon>Euechinoidea</taxon>
        <taxon>Echinacea</taxon>
        <taxon>Camarodonta</taxon>
        <taxon>Echinidea</taxon>
        <taxon>Strongylocentrotidae</taxon>
        <taxon>Strongylocentrotus</taxon>
    </lineage>
</organism>
<evidence type="ECO:0000313" key="1">
    <source>
        <dbReference type="EMBL" id="ATI08950.1"/>
    </source>
</evidence>
<gene>
    <name evidence="1" type="primary">AIDL9</name>
</gene>
<evidence type="ECO:0000313" key="2">
    <source>
        <dbReference type="EMBL" id="AWK77797.1"/>
    </source>
</evidence>
<name>A0A2H4MCL7_STRPU</name>
<dbReference type="PROSITE" id="PS00903">
    <property type="entry name" value="CYT_DCMP_DEAMINASES_1"/>
    <property type="match status" value="1"/>
</dbReference>